<protein>
    <recommendedName>
        <fullName evidence="3">STAS domain-containing protein</fullName>
    </recommendedName>
</protein>
<accession>A0A1M6QSP6</accession>
<dbReference type="Proteomes" id="UP000242497">
    <property type="component" value="Unassembled WGS sequence"/>
</dbReference>
<dbReference type="EMBL" id="FRAE01000047">
    <property type="protein sequence ID" value="SHK23339.1"/>
    <property type="molecule type" value="Genomic_DNA"/>
</dbReference>
<organism evidence="1 2">
    <name type="scientific">Tepidibacter formicigenes DSM 15518</name>
    <dbReference type="NCBI Taxonomy" id="1123349"/>
    <lineage>
        <taxon>Bacteria</taxon>
        <taxon>Bacillati</taxon>
        <taxon>Bacillota</taxon>
        <taxon>Clostridia</taxon>
        <taxon>Peptostreptococcales</taxon>
        <taxon>Peptostreptococcaceae</taxon>
        <taxon>Tepidibacter</taxon>
    </lineage>
</organism>
<dbReference type="AlphaFoldDB" id="A0A1M6QSP6"/>
<dbReference type="OrthoDB" id="1751721at2"/>
<proteinExistence type="predicted"/>
<sequence length="115" mass="13544">MLKIKINEEENIFLIDIGGFITKDNIDRFLKEYKDSIKKIKPSKYKLIINPKEFKTDENNILKASFRKFLKTGFKKILIVDTLGLIDSIRLNKLEKKFFFSRVKIVNSIEEALES</sequence>
<keyword evidence="2" id="KW-1185">Reference proteome</keyword>
<name>A0A1M6QSP6_9FIRM</name>
<dbReference type="RefSeq" id="WP_072889470.1">
    <property type="nucleotide sequence ID" value="NZ_FRAE01000047.1"/>
</dbReference>
<evidence type="ECO:0000313" key="2">
    <source>
        <dbReference type="Proteomes" id="UP000242497"/>
    </source>
</evidence>
<evidence type="ECO:0000313" key="1">
    <source>
        <dbReference type="EMBL" id="SHK23339.1"/>
    </source>
</evidence>
<evidence type="ECO:0008006" key="3">
    <source>
        <dbReference type="Google" id="ProtNLM"/>
    </source>
</evidence>
<reference evidence="2" key="1">
    <citation type="submission" date="2016-11" db="EMBL/GenBank/DDBJ databases">
        <authorList>
            <person name="Varghese N."/>
            <person name="Submissions S."/>
        </authorList>
    </citation>
    <scope>NUCLEOTIDE SEQUENCE [LARGE SCALE GENOMIC DNA]</scope>
    <source>
        <strain evidence="2">DSM 15518</strain>
    </source>
</reference>
<gene>
    <name evidence="1" type="ORF">SAMN02744037_01940</name>
</gene>